<accession>X8J5J0</accession>
<sequence>MRRLSSEGEEVQKYRSRVDILRRTMFNDAVTELLEKLDTMADNVGVILSVALGELADQTEVNLATLWHVSNISPEEAQKRAEVVREADNMLIQTRRWLDKISAEKSSSS</sequence>
<organism evidence="1 2">
    <name type="scientific">Rhizoctonia solani AG-3 Rhs1AP</name>
    <dbReference type="NCBI Taxonomy" id="1086054"/>
    <lineage>
        <taxon>Eukaryota</taxon>
        <taxon>Fungi</taxon>
        <taxon>Dikarya</taxon>
        <taxon>Basidiomycota</taxon>
        <taxon>Agaricomycotina</taxon>
        <taxon>Agaricomycetes</taxon>
        <taxon>Cantharellales</taxon>
        <taxon>Ceratobasidiaceae</taxon>
        <taxon>Rhizoctonia</taxon>
    </lineage>
</organism>
<gene>
    <name evidence="1" type="ORF">RSOL_211170</name>
</gene>
<protein>
    <submittedName>
        <fullName evidence="1">Uncharacterized protein</fullName>
    </submittedName>
</protein>
<evidence type="ECO:0000313" key="1">
    <source>
        <dbReference type="EMBL" id="EUC57202.1"/>
    </source>
</evidence>
<dbReference type="EMBL" id="JATN01000322">
    <property type="protein sequence ID" value="EUC57202.1"/>
    <property type="molecule type" value="Genomic_DNA"/>
</dbReference>
<feature type="non-terminal residue" evidence="1">
    <location>
        <position position="109"/>
    </location>
</feature>
<comment type="caution">
    <text evidence="1">The sequence shown here is derived from an EMBL/GenBank/DDBJ whole genome shotgun (WGS) entry which is preliminary data.</text>
</comment>
<evidence type="ECO:0000313" key="2">
    <source>
        <dbReference type="Proteomes" id="UP000030108"/>
    </source>
</evidence>
<reference evidence="2" key="1">
    <citation type="journal article" date="2014" name="Genome Announc.">
        <title>Draft genome sequence of the plant-pathogenic soil fungus Rhizoctonia solani anastomosis group 3 strain Rhs1AP.</title>
        <authorList>
            <person name="Cubeta M.A."/>
            <person name="Thomas E."/>
            <person name="Dean R.A."/>
            <person name="Jabaji S."/>
            <person name="Neate S.M."/>
            <person name="Tavantzis S."/>
            <person name="Toda T."/>
            <person name="Vilgalys R."/>
            <person name="Bharathan N."/>
            <person name="Fedorova-Abrams N."/>
            <person name="Pakala S.B."/>
            <person name="Pakala S.M."/>
            <person name="Zafar N."/>
            <person name="Joardar V."/>
            <person name="Losada L."/>
            <person name="Nierman W.C."/>
        </authorList>
    </citation>
    <scope>NUCLEOTIDE SEQUENCE [LARGE SCALE GENOMIC DNA]</scope>
    <source>
        <strain evidence="2">AG-3</strain>
    </source>
</reference>
<dbReference type="Proteomes" id="UP000030108">
    <property type="component" value="Unassembled WGS sequence"/>
</dbReference>
<proteinExistence type="predicted"/>
<dbReference type="AlphaFoldDB" id="X8J5J0"/>
<name>X8J5J0_9AGAM</name>